<evidence type="ECO:0000313" key="1">
    <source>
        <dbReference type="EMBL" id="GMH29043.1"/>
    </source>
</evidence>
<dbReference type="Proteomes" id="UP001279734">
    <property type="component" value="Unassembled WGS sequence"/>
</dbReference>
<accession>A0AAD3TFL3</accession>
<sequence>MAPSTSVVAILQQIQHQFVANQKLHQHQTQQEPPSLFISSCPPTLVDIGAPSQTGSLPMASSCIQQNNPAEAHEIEPINIWTSAGRECCTRQSNSRIKFQHLSGGR</sequence>
<comment type="caution">
    <text evidence="1">The sequence shown here is derived from an EMBL/GenBank/DDBJ whole genome shotgun (WGS) entry which is preliminary data.</text>
</comment>
<protein>
    <submittedName>
        <fullName evidence="1">Uncharacterized protein</fullName>
    </submittedName>
</protein>
<gene>
    <name evidence="1" type="ORF">Nepgr_030886</name>
</gene>
<dbReference type="AlphaFoldDB" id="A0AAD3TFL3"/>
<dbReference type="EMBL" id="BSYO01000035">
    <property type="protein sequence ID" value="GMH29043.1"/>
    <property type="molecule type" value="Genomic_DNA"/>
</dbReference>
<reference evidence="1" key="1">
    <citation type="submission" date="2023-05" db="EMBL/GenBank/DDBJ databases">
        <title>Nepenthes gracilis genome sequencing.</title>
        <authorList>
            <person name="Fukushima K."/>
        </authorList>
    </citation>
    <scope>NUCLEOTIDE SEQUENCE</scope>
    <source>
        <strain evidence="1">SING2019-196</strain>
    </source>
</reference>
<name>A0AAD3TFL3_NEPGR</name>
<proteinExistence type="predicted"/>
<organism evidence="1 2">
    <name type="scientific">Nepenthes gracilis</name>
    <name type="common">Slender pitcher plant</name>
    <dbReference type="NCBI Taxonomy" id="150966"/>
    <lineage>
        <taxon>Eukaryota</taxon>
        <taxon>Viridiplantae</taxon>
        <taxon>Streptophyta</taxon>
        <taxon>Embryophyta</taxon>
        <taxon>Tracheophyta</taxon>
        <taxon>Spermatophyta</taxon>
        <taxon>Magnoliopsida</taxon>
        <taxon>eudicotyledons</taxon>
        <taxon>Gunneridae</taxon>
        <taxon>Pentapetalae</taxon>
        <taxon>Caryophyllales</taxon>
        <taxon>Nepenthaceae</taxon>
        <taxon>Nepenthes</taxon>
    </lineage>
</organism>
<evidence type="ECO:0000313" key="2">
    <source>
        <dbReference type="Proteomes" id="UP001279734"/>
    </source>
</evidence>
<keyword evidence="2" id="KW-1185">Reference proteome</keyword>